<comment type="caution">
    <text evidence="10">Lacks conserved residue(s) required for the propagation of feature annotation.</text>
</comment>
<organism evidence="12 13">
    <name type="scientific">Menidia menidia</name>
    <name type="common">Atlantic silverside</name>
    <dbReference type="NCBI Taxonomy" id="238744"/>
    <lineage>
        <taxon>Eukaryota</taxon>
        <taxon>Metazoa</taxon>
        <taxon>Chordata</taxon>
        <taxon>Craniata</taxon>
        <taxon>Vertebrata</taxon>
        <taxon>Euteleostomi</taxon>
        <taxon>Actinopterygii</taxon>
        <taxon>Neopterygii</taxon>
        <taxon>Teleostei</taxon>
        <taxon>Neoteleostei</taxon>
        <taxon>Acanthomorphata</taxon>
        <taxon>Ovalentaria</taxon>
        <taxon>Atherinomorphae</taxon>
        <taxon>Atheriniformes</taxon>
        <taxon>Atherinopsidae</taxon>
        <taxon>Menidiinae</taxon>
        <taxon>Menidia</taxon>
    </lineage>
</organism>
<name>A0A8S4B0N0_9TELE</name>
<sequence>MWSATGNHGNGWAYANVVLSNASPFRVTFQAEVGGDMWTDIALDDVSYTAECTTGGLYKFTPPTCAVDQFQCLYSFQCIPGSWWCDGEPDCGDLSDEERCPSAMPGTLPPQGGCPGGFFRCSDHRCLPAILRCDGVPDCPEGEDEHGCPLLQCELGELVCESPPGCIPAQRRCDQTPDCLPFLSDESSCHECPPGFCLARGSCVVEKRGPVCTVSPGVLPGSGILRGGKTWTRLHVTERCERPLQEPNRPQDPGVQPQTINVVRVA</sequence>
<dbReference type="GO" id="GO:0006898">
    <property type="term" value="P:receptor-mediated endocytosis"/>
    <property type="evidence" value="ECO:0007669"/>
    <property type="project" value="TreeGrafter"/>
</dbReference>
<evidence type="ECO:0000256" key="1">
    <source>
        <dbReference type="ARBA" id="ARBA00004167"/>
    </source>
</evidence>
<dbReference type="SUPFAM" id="SSF49899">
    <property type="entry name" value="Concanavalin A-like lectins/glucanases"/>
    <property type="match status" value="1"/>
</dbReference>
<dbReference type="FunFam" id="4.10.400.10:FF:000002">
    <property type="entry name" value="Low-density lipoprotein receptor-related protein 1"/>
    <property type="match status" value="1"/>
</dbReference>
<dbReference type="SUPFAM" id="SSF57424">
    <property type="entry name" value="LDL receptor-like module"/>
    <property type="match status" value="3"/>
</dbReference>
<dbReference type="InterPro" id="IPR002172">
    <property type="entry name" value="LDrepeatLR_classA_rpt"/>
</dbReference>
<dbReference type="PANTHER" id="PTHR22722:SF14">
    <property type="entry name" value="MEGALIN, ISOFORM A"/>
    <property type="match status" value="1"/>
</dbReference>
<feature type="disulfide bond" evidence="10">
    <location>
        <begin position="85"/>
        <end position="100"/>
    </location>
</feature>
<dbReference type="GO" id="GO:0016324">
    <property type="term" value="C:apical plasma membrane"/>
    <property type="evidence" value="ECO:0007669"/>
    <property type="project" value="TreeGrafter"/>
</dbReference>
<comment type="subcellular location">
    <subcellularLocation>
        <location evidence="1">Membrane</location>
        <topology evidence="1">Single-pass membrane protein</topology>
    </subcellularLocation>
</comment>
<dbReference type="Pfam" id="PF00629">
    <property type="entry name" value="MAM"/>
    <property type="match status" value="1"/>
</dbReference>
<keyword evidence="6" id="KW-0472">Membrane</keyword>
<evidence type="ECO:0000256" key="9">
    <source>
        <dbReference type="ARBA" id="ARBA00023180"/>
    </source>
</evidence>
<evidence type="ECO:0000313" key="12">
    <source>
        <dbReference type="EMBL" id="CAG5896217.1"/>
    </source>
</evidence>
<evidence type="ECO:0000256" key="8">
    <source>
        <dbReference type="ARBA" id="ARBA00023170"/>
    </source>
</evidence>
<dbReference type="PROSITE" id="PS01209">
    <property type="entry name" value="LDLRA_1"/>
    <property type="match status" value="2"/>
</dbReference>
<dbReference type="InterPro" id="IPR023415">
    <property type="entry name" value="LDLR_class-A_CS"/>
</dbReference>
<evidence type="ECO:0000256" key="4">
    <source>
        <dbReference type="ARBA" id="ARBA00022737"/>
    </source>
</evidence>
<dbReference type="EMBL" id="CAJRST010006668">
    <property type="protein sequence ID" value="CAG5896217.1"/>
    <property type="molecule type" value="Genomic_DNA"/>
</dbReference>
<evidence type="ECO:0000256" key="3">
    <source>
        <dbReference type="ARBA" id="ARBA00022729"/>
    </source>
</evidence>
<accession>A0A8S4B0N0</accession>
<evidence type="ECO:0000256" key="6">
    <source>
        <dbReference type="ARBA" id="ARBA00023136"/>
    </source>
</evidence>
<dbReference type="OrthoDB" id="412155at2759"/>
<dbReference type="CDD" id="cd00112">
    <property type="entry name" value="LDLa"/>
    <property type="match status" value="2"/>
</dbReference>
<dbReference type="Gene3D" id="4.10.400.10">
    <property type="entry name" value="Low-density Lipoprotein Receptor"/>
    <property type="match status" value="3"/>
</dbReference>
<keyword evidence="7 10" id="KW-1015">Disulfide bond</keyword>
<keyword evidence="4" id="KW-0677">Repeat</keyword>
<evidence type="ECO:0000256" key="5">
    <source>
        <dbReference type="ARBA" id="ARBA00022989"/>
    </source>
</evidence>
<dbReference type="GO" id="GO:0043235">
    <property type="term" value="C:receptor complex"/>
    <property type="evidence" value="ECO:0007669"/>
    <property type="project" value="TreeGrafter"/>
</dbReference>
<dbReference type="PROSITE" id="PS50068">
    <property type="entry name" value="LDLRA_2"/>
    <property type="match status" value="2"/>
</dbReference>
<dbReference type="AlphaFoldDB" id="A0A8S4B0N0"/>
<evidence type="ECO:0000256" key="2">
    <source>
        <dbReference type="ARBA" id="ARBA00022692"/>
    </source>
</evidence>
<feature type="disulfide bond" evidence="10">
    <location>
        <begin position="121"/>
        <end position="139"/>
    </location>
</feature>
<dbReference type="InterPro" id="IPR000998">
    <property type="entry name" value="MAM_dom"/>
</dbReference>
<keyword evidence="3" id="KW-0732">Signal</keyword>
<evidence type="ECO:0000313" key="13">
    <source>
        <dbReference type="Proteomes" id="UP000677803"/>
    </source>
</evidence>
<evidence type="ECO:0000259" key="11">
    <source>
        <dbReference type="PROSITE" id="PS50060"/>
    </source>
</evidence>
<keyword evidence="5" id="KW-1133">Transmembrane helix</keyword>
<proteinExistence type="predicted"/>
<dbReference type="PRINTS" id="PR00261">
    <property type="entry name" value="LDLRECEPTOR"/>
</dbReference>
<dbReference type="Gene3D" id="2.60.120.200">
    <property type="match status" value="1"/>
</dbReference>
<evidence type="ECO:0000256" key="10">
    <source>
        <dbReference type="PROSITE-ProRule" id="PRU00124"/>
    </source>
</evidence>
<feature type="disulfide bond" evidence="10">
    <location>
        <begin position="114"/>
        <end position="126"/>
    </location>
</feature>
<keyword evidence="9" id="KW-0325">Glycoprotein</keyword>
<keyword evidence="13" id="KW-1185">Reference proteome</keyword>
<dbReference type="PANTHER" id="PTHR22722">
    <property type="entry name" value="LOW-DENSITY LIPOPROTEIN RECEPTOR-RELATED PROTEIN 2-RELATED"/>
    <property type="match status" value="1"/>
</dbReference>
<evidence type="ECO:0000256" key="7">
    <source>
        <dbReference type="ARBA" id="ARBA00023157"/>
    </source>
</evidence>
<comment type="caution">
    <text evidence="12">The sequence shown here is derived from an EMBL/GenBank/DDBJ whole genome shotgun (WGS) entry which is preliminary data.</text>
</comment>
<dbReference type="Proteomes" id="UP000677803">
    <property type="component" value="Unassembled WGS sequence"/>
</dbReference>
<gene>
    <name evidence="12" type="ORF">MMEN_LOCUS7225</name>
</gene>
<keyword evidence="2" id="KW-0812">Transmembrane</keyword>
<reference evidence="12" key="1">
    <citation type="submission" date="2021-05" db="EMBL/GenBank/DDBJ databases">
        <authorList>
            <person name="Tigano A."/>
        </authorList>
    </citation>
    <scope>NUCLEOTIDE SEQUENCE</scope>
</reference>
<dbReference type="SMART" id="SM00192">
    <property type="entry name" value="LDLa"/>
    <property type="match status" value="3"/>
</dbReference>
<protein>
    <submittedName>
        <fullName evidence="12">(Atlantic silverside) hypothetical protein</fullName>
    </submittedName>
</protein>
<dbReference type="InterPro" id="IPR051221">
    <property type="entry name" value="LDLR-related"/>
</dbReference>
<feature type="disulfide bond" evidence="10">
    <location>
        <begin position="133"/>
        <end position="148"/>
    </location>
</feature>
<dbReference type="GO" id="GO:0042562">
    <property type="term" value="F:hormone binding"/>
    <property type="evidence" value="ECO:0007669"/>
    <property type="project" value="TreeGrafter"/>
</dbReference>
<dbReference type="Pfam" id="PF00057">
    <property type="entry name" value="Ldl_recept_a"/>
    <property type="match status" value="3"/>
</dbReference>
<feature type="domain" description="MAM" evidence="11">
    <location>
        <begin position="1"/>
        <end position="54"/>
    </location>
</feature>
<dbReference type="InterPro" id="IPR036055">
    <property type="entry name" value="LDL_receptor-like_sf"/>
</dbReference>
<dbReference type="PROSITE" id="PS50060">
    <property type="entry name" value="MAM_2"/>
    <property type="match status" value="1"/>
</dbReference>
<dbReference type="InterPro" id="IPR013320">
    <property type="entry name" value="ConA-like_dom_sf"/>
</dbReference>
<keyword evidence="8" id="KW-0675">Receptor</keyword>